<dbReference type="SMART" id="SM00344">
    <property type="entry name" value="HTH_ASNC"/>
    <property type="match status" value="1"/>
</dbReference>
<accession>A0AA42BLC0</accession>
<organism evidence="7 8">
    <name type="scientific">Opacimonas viscosa</name>
    <dbReference type="NCBI Taxonomy" id="2961944"/>
    <lineage>
        <taxon>Bacteria</taxon>
        <taxon>Pseudomonadati</taxon>
        <taxon>Pseudomonadota</taxon>
        <taxon>Gammaproteobacteria</taxon>
        <taxon>Alteromonadales</taxon>
        <taxon>Alteromonadaceae</taxon>
        <taxon>Opacimonas</taxon>
    </lineage>
</organism>
<dbReference type="Gene3D" id="1.10.10.10">
    <property type="entry name" value="Winged helix-like DNA-binding domain superfamily/Winged helix DNA-binding domain"/>
    <property type="match status" value="1"/>
</dbReference>
<proteinExistence type="predicted"/>
<sequence length="170" mass="19194">MALRIIILLIKTPKHLDNIDRNILITLQRDARIANVDLAKHVGLSPSPCLERVKRLEQQGYILSYNAQLDPVKLGAAMLVFVEISLEKTSPDIFADFSDAVQQQDDIQECHLVSGNFDFLLKTRVADMASYRNLLGDTLLRLPGVRESRSYVVMEEVKHTQNLKIAQAKP</sequence>
<dbReference type="AlphaFoldDB" id="A0AA42BLC0"/>
<dbReference type="GO" id="GO:0043565">
    <property type="term" value="F:sequence-specific DNA binding"/>
    <property type="evidence" value="ECO:0007669"/>
    <property type="project" value="InterPro"/>
</dbReference>
<dbReference type="InterPro" id="IPR019888">
    <property type="entry name" value="Tscrpt_reg_AsnC-like"/>
</dbReference>
<evidence type="ECO:0000256" key="5">
    <source>
        <dbReference type="ARBA" id="ARBA00039227"/>
    </source>
</evidence>
<dbReference type="SUPFAM" id="SSF46785">
    <property type="entry name" value="Winged helix' DNA-binding domain"/>
    <property type="match status" value="1"/>
</dbReference>
<dbReference type="PANTHER" id="PTHR30154:SF0">
    <property type="entry name" value="LEUCINE-RESPONSIVE REGULATORY PROTEIN"/>
    <property type="match status" value="1"/>
</dbReference>
<dbReference type="PANTHER" id="PTHR30154">
    <property type="entry name" value="LEUCINE-RESPONSIVE REGULATORY PROTEIN"/>
    <property type="match status" value="1"/>
</dbReference>
<dbReference type="GO" id="GO:0006524">
    <property type="term" value="P:alanine catabolic process"/>
    <property type="evidence" value="ECO:0007669"/>
    <property type="project" value="TreeGrafter"/>
</dbReference>
<dbReference type="GO" id="GO:0006355">
    <property type="term" value="P:regulation of DNA-templated transcription"/>
    <property type="evidence" value="ECO:0007669"/>
    <property type="project" value="UniProtKB-ARBA"/>
</dbReference>
<dbReference type="InterPro" id="IPR011991">
    <property type="entry name" value="ArsR-like_HTH"/>
</dbReference>
<comment type="caution">
    <text evidence="7">The sequence shown here is derived from an EMBL/GenBank/DDBJ whole genome shotgun (WGS) entry which is preliminary data.</text>
</comment>
<evidence type="ECO:0000256" key="2">
    <source>
        <dbReference type="ARBA" id="ARBA00023125"/>
    </source>
</evidence>
<dbReference type="EMBL" id="JANATA010000001">
    <property type="protein sequence ID" value="MCP3427432.1"/>
    <property type="molecule type" value="Genomic_DNA"/>
</dbReference>
<dbReference type="InterPro" id="IPR019885">
    <property type="entry name" value="Tscrpt_reg_HTH_AsnC-type_CS"/>
</dbReference>
<dbReference type="InterPro" id="IPR036390">
    <property type="entry name" value="WH_DNA-bd_sf"/>
</dbReference>
<evidence type="ECO:0000259" key="6">
    <source>
        <dbReference type="PROSITE" id="PS50956"/>
    </source>
</evidence>
<dbReference type="InterPro" id="IPR000485">
    <property type="entry name" value="AsnC-type_HTH_dom"/>
</dbReference>
<gene>
    <name evidence="7" type="primary">lrp</name>
    <name evidence="7" type="ORF">NLF92_00530</name>
</gene>
<keyword evidence="3" id="KW-0010">Activator</keyword>
<dbReference type="PRINTS" id="PR00033">
    <property type="entry name" value="HTHASNC"/>
</dbReference>
<evidence type="ECO:0000313" key="8">
    <source>
        <dbReference type="Proteomes" id="UP001165413"/>
    </source>
</evidence>
<dbReference type="NCBIfam" id="NF008370">
    <property type="entry name" value="PRK11169.1"/>
    <property type="match status" value="1"/>
</dbReference>
<evidence type="ECO:0000313" key="7">
    <source>
        <dbReference type="EMBL" id="MCP3427432.1"/>
    </source>
</evidence>
<dbReference type="Pfam" id="PF13412">
    <property type="entry name" value="HTH_24"/>
    <property type="match status" value="1"/>
</dbReference>
<evidence type="ECO:0000256" key="1">
    <source>
        <dbReference type="ARBA" id="ARBA00023015"/>
    </source>
</evidence>
<name>A0AA42BLC0_9ALTE</name>
<evidence type="ECO:0000256" key="3">
    <source>
        <dbReference type="ARBA" id="ARBA00023159"/>
    </source>
</evidence>
<keyword evidence="1" id="KW-0805">Transcription regulation</keyword>
<evidence type="ECO:0000256" key="4">
    <source>
        <dbReference type="ARBA" id="ARBA00023163"/>
    </source>
</evidence>
<dbReference type="InterPro" id="IPR011008">
    <property type="entry name" value="Dimeric_a/b-barrel"/>
</dbReference>
<dbReference type="Gene3D" id="3.30.70.920">
    <property type="match status" value="1"/>
</dbReference>
<dbReference type="PROSITE" id="PS50956">
    <property type="entry name" value="HTH_ASNC_2"/>
    <property type="match status" value="1"/>
</dbReference>
<dbReference type="InterPro" id="IPR036388">
    <property type="entry name" value="WH-like_DNA-bd_sf"/>
</dbReference>
<dbReference type="FunFam" id="3.30.70.920:FF:000001">
    <property type="entry name" value="Transcriptional regulator, AsnC family"/>
    <property type="match status" value="1"/>
</dbReference>
<keyword evidence="4" id="KW-0804">Transcription</keyword>
<dbReference type="InterPro" id="IPR019887">
    <property type="entry name" value="Tscrpt_reg_AsnC/Lrp_C"/>
</dbReference>
<dbReference type="SUPFAM" id="SSF54909">
    <property type="entry name" value="Dimeric alpha+beta barrel"/>
    <property type="match status" value="1"/>
</dbReference>
<protein>
    <recommendedName>
        <fullName evidence="5">Leucine-responsive regulatory protein</fullName>
    </recommendedName>
</protein>
<reference evidence="7" key="1">
    <citation type="submission" date="2022-07" db="EMBL/GenBank/DDBJ databases">
        <title>Characterization of the Novel Bacterium Alteromonas immobilis LMIT006 and Alteromonas gregis LMIT007.</title>
        <authorList>
            <person name="Lin X."/>
        </authorList>
    </citation>
    <scope>NUCLEOTIDE SEQUENCE</scope>
    <source>
        <strain evidence="7">LMIT007</strain>
    </source>
</reference>
<dbReference type="GO" id="GO:0043201">
    <property type="term" value="P:response to L-leucine"/>
    <property type="evidence" value="ECO:0007669"/>
    <property type="project" value="TreeGrafter"/>
</dbReference>
<dbReference type="PROSITE" id="PS00519">
    <property type="entry name" value="HTH_ASNC_1"/>
    <property type="match status" value="1"/>
</dbReference>
<dbReference type="GO" id="GO:0005829">
    <property type="term" value="C:cytosol"/>
    <property type="evidence" value="ECO:0007669"/>
    <property type="project" value="TreeGrafter"/>
</dbReference>
<dbReference type="Pfam" id="PF01037">
    <property type="entry name" value="AsnC_trans_reg"/>
    <property type="match status" value="1"/>
</dbReference>
<dbReference type="Proteomes" id="UP001165413">
    <property type="component" value="Unassembled WGS sequence"/>
</dbReference>
<dbReference type="CDD" id="cd00090">
    <property type="entry name" value="HTH_ARSR"/>
    <property type="match status" value="1"/>
</dbReference>
<keyword evidence="2" id="KW-0238">DNA-binding</keyword>
<feature type="domain" description="HTH asnC-type" evidence="6">
    <location>
        <begin position="16"/>
        <end position="77"/>
    </location>
</feature>
<keyword evidence="8" id="KW-1185">Reference proteome</keyword>